<dbReference type="InterPro" id="IPR021104">
    <property type="entry name" value="KfrA_DNA-bd_N"/>
</dbReference>
<feature type="compositionally biased region" description="Polar residues" evidence="1">
    <location>
        <begin position="61"/>
        <end position="70"/>
    </location>
</feature>
<dbReference type="AlphaFoldDB" id="A0A3E0TYV7"/>
<name>A0A3E0TYV7_9GAMM</name>
<dbReference type="Proteomes" id="UP000256899">
    <property type="component" value="Unassembled WGS sequence"/>
</dbReference>
<reference evidence="4" key="1">
    <citation type="submission" date="2018-08" db="EMBL/GenBank/DDBJ databases">
        <title>Thalassotalea euphylliae genome.</title>
        <authorList>
            <person name="Summers S."/>
            <person name="Rice S.A."/>
            <person name="Freckelton M.L."/>
            <person name="Nedved B.T."/>
            <person name="Hadfield M.G."/>
        </authorList>
    </citation>
    <scope>NUCLEOTIDE SEQUENCE [LARGE SCALE GENOMIC DNA]</scope>
    <source>
        <strain evidence="4">H3</strain>
    </source>
</reference>
<evidence type="ECO:0000313" key="4">
    <source>
        <dbReference type="Proteomes" id="UP000256899"/>
    </source>
</evidence>
<evidence type="ECO:0000259" key="2">
    <source>
        <dbReference type="Pfam" id="PF11740"/>
    </source>
</evidence>
<feature type="domain" description="KfrA N-terminal DNA-binding" evidence="2">
    <location>
        <begin position="4"/>
        <end position="116"/>
    </location>
</feature>
<keyword evidence="4" id="KW-1185">Reference proteome</keyword>
<accession>A0A3E0TYV7</accession>
<organism evidence="3 4">
    <name type="scientific">Thalassotalea euphylliae</name>
    <dbReference type="NCBI Taxonomy" id="1655234"/>
    <lineage>
        <taxon>Bacteria</taxon>
        <taxon>Pseudomonadati</taxon>
        <taxon>Pseudomonadota</taxon>
        <taxon>Gammaproteobacteria</taxon>
        <taxon>Alteromonadales</taxon>
        <taxon>Colwelliaceae</taxon>
        <taxon>Thalassotalea</taxon>
    </lineage>
</organism>
<dbReference type="RefSeq" id="WP_116013923.1">
    <property type="nucleotide sequence ID" value="NZ_QUOT01000001.1"/>
</dbReference>
<sequence>MTIKDEILAIANQLANDGQSPTVAKVKAKLSEAAPLPTIINTLKSWQHQPEKTSVDKANKGLNSADKSSENIQTVELSEAQLALLQDKLQSHIEKAVAAAIEPLQEELAEIKQLLKAK</sequence>
<dbReference type="EMBL" id="QUOT01000001">
    <property type="protein sequence ID" value="REL29871.1"/>
    <property type="molecule type" value="Genomic_DNA"/>
</dbReference>
<feature type="region of interest" description="Disordered" evidence="1">
    <location>
        <begin position="47"/>
        <end position="70"/>
    </location>
</feature>
<feature type="compositionally biased region" description="Basic and acidic residues" evidence="1">
    <location>
        <begin position="49"/>
        <end position="59"/>
    </location>
</feature>
<evidence type="ECO:0000313" key="3">
    <source>
        <dbReference type="EMBL" id="REL29871.1"/>
    </source>
</evidence>
<gene>
    <name evidence="3" type="ORF">DXX94_03665</name>
</gene>
<dbReference type="Pfam" id="PF11740">
    <property type="entry name" value="KfrA_N"/>
    <property type="match status" value="1"/>
</dbReference>
<comment type="caution">
    <text evidence="3">The sequence shown here is derived from an EMBL/GenBank/DDBJ whole genome shotgun (WGS) entry which is preliminary data.</text>
</comment>
<proteinExistence type="predicted"/>
<protein>
    <recommendedName>
        <fullName evidence="2">KfrA N-terminal DNA-binding domain-containing protein</fullName>
    </recommendedName>
</protein>
<evidence type="ECO:0000256" key="1">
    <source>
        <dbReference type="SAM" id="MobiDB-lite"/>
    </source>
</evidence>